<dbReference type="InterPro" id="IPR008816">
    <property type="entry name" value="Gly_zipper_2TM_dom"/>
</dbReference>
<dbReference type="EMBL" id="WNWS01000002">
    <property type="protein sequence ID" value="KAE9989007.1"/>
    <property type="molecule type" value="Genomic_DNA"/>
</dbReference>
<accession>A0A8H3ZD76</accession>
<evidence type="ECO:0000313" key="3">
    <source>
        <dbReference type="EMBL" id="KAE9989007.1"/>
    </source>
</evidence>
<feature type="region of interest" description="Disordered" evidence="1">
    <location>
        <begin position="532"/>
        <end position="637"/>
    </location>
</feature>
<dbReference type="Pfam" id="PF05433">
    <property type="entry name" value="Rick_17kDa_Anti"/>
    <property type="match status" value="1"/>
</dbReference>
<protein>
    <recommendedName>
        <fullName evidence="2">Glycine zipper 2TM domain-containing protein</fullName>
    </recommendedName>
</protein>
<feature type="compositionally biased region" description="Basic and acidic residues" evidence="1">
    <location>
        <begin position="593"/>
        <end position="605"/>
    </location>
</feature>
<proteinExistence type="predicted"/>
<evidence type="ECO:0000313" key="4">
    <source>
        <dbReference type="Proteomes" id="UP000447873"/>
    </source>
</evidence>
<feature type="compositionally biased region" description="Basic and acidic residues" evidence="1">
    <location>
        <begin position="694"/>
        <end position="706"/>
    </location>
</feature>
<name>A0A8H3ZD76_VENIN</name>
<comment type="caution">
    <text evidence="3">The sequence shown here is derived from an EMBL/GenBank/DDBJ whole genome shotgun (WGS) entry which is preliminary data.</text>
</comment>
<feature type="compositionally biased region" description="Gly residues" evidence="1">
    <location>
        <begin position="486"/>
        <end position="498"/>
    </location>
</feature>
<feature type="region of interest" description="Disordered" evidence="1">
    <location>
        <begin position="678"/>
        <end position="706"/>
    </location>
</feature>
<dbReference type="Proteomes" id="UP000447873">
    <property type="component" value="Unassembled WGS sequence"/>
</dbReference>
<feature type="compositionally biased region" description="Basic and acidic residues" evidence="1">
    <location>
        <begin position="622"/>
        <end position="631"/>
    </location>
</feature>
<organism evidence="3 4">
    <name type="scientific">Venturia inaequalis</name>
    <name type="common">Apple scab fungus</name>
    <dbReference type="NCBI Taxonomy" id="5025"/>
    <lineage>
        <taxon>Eukaryota</taxon>
        <taxon>Fungi</taxon>
        <taxon>Dikarya</taxon>
        <taxon>Ascomycota</taxon>
        <taxon>Pezizomycotina</taxon>
        <taxon>Dothideomycetes</taxon>
        <taxon>Pleosporomycetidae</taxon>
        <taxon>Venturiales</taxon>
        <taxon>Venturiaceae</taxon>
        <taxon>Venturia</taxon>
    </lineage>
</organism>
<feature type="region of interest" description="Disordered" evidence="1">
    <location>
        <begin position="435"/>
        <end position="520"/>
    </location>
</feature>
<evidence type="ECO:0000259" key="2">
    <source>
        <dbReference type="Pfam" id="PF05433"/>
    </source>
</evidence>
<dbReference type="AlphaFoldDB" id="A0A8H3ZD76"/>
<feature type="domain" description="Glycine zipper 2TM" evidence="2">
    <location>
        <begin position="642"/>
        <end position="679"/>
    </location>
</feature>
<reference evidence="3 4" key="1">
    <citation type="submission" date="2018-12" db="EMBL/GenBank/DDBJ databases">
        <title>Venturia inaequalis Genome Resource.</title>
        <authorList>
            <person name="Lichtner F.J."/>
        </authorList>
    </citation>
    <scope>NUCLEOTIDE SEQUENCE [LARGE SCALE GENOMIC DNA]</scope>
    <source>
        <strain evidence="3 4">120213</strain>
    </source>
</reference>
<sequence>MASLLSLPTELQLQILSYIVNSLDEAPSERNFDKEPSIHLVRSSQHILKDLSLACSELRQLVLPALFEYVCINVDYGFKTNKFLEPIATVGSFTLQRWDSEQQFRSDLYNTIEGFIDFLDNRGLQSSVKSLVICTTTDILPEWPHSVQQVPSMAKLWGLIFENLGPTRLVLAVPPDTMFTLLSTRVLDPKYRSRPPSDTPIQYLGLECENGETIVIDKETAGLRSETLWKCRPWTHFAFNAGGLHLYRLGKIVKQNQPERKLLLLRLRLTERDHSPLLLQILEDLGEQLNSGCNFQNLHFISSFPDRQFFDRIFQQKGLEKIRHWRTKLAQPGLFEEMKKTEEMEKTGSSLLTATLLEHWNHLHHQLHRRLLEPLSEKGRGGTWLSSDKLNGRAWGFLNGEFCLEPARTFPPGIPALDIVHDFVYDRAYKPYRDHREKKKALHASPDDAMSDDGKGSIFDGVVKNRPNMPPGDGYLPGNAPYASSNGGGGGGSGGGRGADTERYESSSYGRQAADDGYSRDKYSDQYEELGDWGKGAVKGKGYAKGYKQPKSIGYGGQYDRGNDNAASRSYENVTESEYWDRRRVARYQPQPRYREDSRERDRSRNTRRGRSRSWSGSDEGGGTHDGHWDGDDNTPAKKWGATIAGAAIGGFTGHKAKKEGFIGTAIGAIVGGLVAREAEKEIYKRKSRNKSRRREESESYRSRSR</sequence>
<feature type="compositionally biased region" description="Polar residues" evidence="1">
    <location>
        <begin position="565"/>
        <end position="576"/>
    </location>
</feature>
<evidence type="ECO:0000256" key="1">
    <source>
        <dbReference type="SAM" id="MobiDB-lite"/>
    </source>
</evidence>
<dbReference type="GO" id="GO:0019867">
    <property type="term" value="C:outer membrane"/>
    <property type="evidence" value="ECO:0007669"/>
    <property type="project" value="InterPro"/>
</dbReference>
<gene>
    <name evidence="3" type="ORF">EG328_003323</name>
</gene>